<feature type="domain" description="SEC7" evidence="1">
    <location>
        <begin position="1"/>
        <end position="141"/>
    </location>
</feature>
<dbReference type="Pfam" id="PF01369">
    <property type="entry name" value="Sec7"/>
    <property type="match status" value="1"/>
</dbReference>
<evidence type="ECO:0000313" key="3">
    <source>
        <dbReference type="Proteomes" id="UP000005237"/>
    </source>
</evidence>
<dbReference type="PANTHER" id="PTHR10663">
    <property type="entry name" value="GUANYL-NUCLEOTIDE EXCHANGE FACTOR"/>
    <property type="match status" value="1"/>
</dbReference>
<protein>
    <submittedName>
        <fullName evidence="2">SEC7 domain-containing protein</fullName>
    </submittedName>
</protein>
<reference evidence="2" key="2">
    <citation type="submission" date="2022-06" db="UniProtKB">
        <authorList>
            <consortium name="EnsemblMetazoa"/>
        </authorList>
    </citation>
    <scope>IDENTIFICATION</scope>
    <source>
        <strain evidence="2">DF5081</strain>
    </source>
</reference>
<dbReference type="CDD" id="cd00171">
    <property type="entry name" value="Sec7"/>
    <property type="match status" value="1"/>
</dbReference>
<dbReference type="Gene3D" id="1.10.1000.11">
    <property type="entry name" value="Arf Nucleotide-binding Site Opener,domain 2"/>
    <property type="match status" value="1"/>
</dbReference>
<dbReference type="PANTHER" id="PTHR10663:SF402">
    <property type="entry name" value="MIP16918P"/>
    <property type="match status" value="1"/>
</dbReference>
<dbReference type="AlphaFoldDB" id="A0A8R1I1G7"/>
<dbReference type="SMART" id="SM00222">
    <property type="entry name" value="Sec7"/>
    <property type="match status" value="1"/>
</dbReference>
<proteinExistence type="predicted"/>
<accession>A0A8R1I1G7</accession>
<sequence length="178" mass="20038">MFQGEGLSKSAIGEILGDNRPFALETLDLFTREHRLHNVPIVPALRQYLFSFRLPGESQKIDRILIKFAEIYVEQNPDYGSADQAHTVAYSCIMVNTLLHNPNVKDKPSLEKYIEMNEDLLATGSITVEQLTEVFQSVSVTQFKIPDEVAATGKGSVDDILLHAEREGWLFNKAVILF</sequence>
<dbReference type="InterPro" id="IPR035999">
    <property type="entry name" value="Sec7_dom_sf"/>
</dbReference>
<dbReference type="InterPro" id="IPR023394">
    <property type="entry name" value="Sec7_C_sf"/>
</dbReference>
<dbReference type="PROSITE" id="PS50190">
    <property type="entry name" value="SEC7"/>
    <property type="match status" value="1"/>
</dbReference>
<dbReference type="SUPFAM" id="SSF48425">
    <property type="entry name" value="Sec7 domain"/>
    <property type="match status" value="1"/>
</dbReference>
<reference evidence="3" key="1">
    <citation type="submission" date="2010-08" db="EMBL/GenBank/DDBJ databases">
        <authorList>
            <consortium name="Caenorhabditis japonica Sequencing Consortium"/>
            <person name="Wilson R.K."/>
        </authorList>
    </citation>
    <scope>NUCLEOTIDE SEQUENCE [LARGE SCALE GENOMIC DNA]</scope>
    <source>
        <strain evidence="3">DF5081</strain>
    </source>
</reference>
<evidence type="ECO:0000259" key="1">
    <source>
        <dbReference type="PROSITE" id="PS50190"/>
    </source>
</evidence>
<name>A0A8R1I1G7_CAEJA</name>
<dbReference type="GO" id="GO:0032012">
    <property type="term" value="P:regulation of ARF protein signal transduction"/>
    <property type="evidence" value="ECO:0007669"/>
    <property type="project" value="InterPro"/>
</dbReference>
<dbReference type="Proteomes" id="UP000005237">
    <property type="component" value="Unassembled WGS sequence"/>
</dbReference>
<dbReference type="EnsemblMetazoa" id="CJA14320a.1">
    <property type="protein sequence ID" value="CJA14320a.1"/>
    <property type="gene ID" value="WBGene00133524"/>
</dbReference>
<evidence type="ECO:0000313" key="2">
    <source>
        <dbReference type="EnsemblMetazoa" id="CJA14320a.1"/>
    </source>
</evidence>
<keyword evidence="3" id="KW-1185">Reference proteome</keyword>
<dbReference type="InterPro" id="IPR000904">
    <property type="entry name" value="Sec7_dom"/>
</dbReference>
<dbReference type="GO" id="GO:0005085">
    <property type="term" value="F:guanyl-nucleotide exchange factor activity"/>
    <property type="evidence" value="ECO:0007669"/>
    <property type="project" value="InterPro"/>
</dbReference>
<organism evidence="2 3">
    <name type="scientific">Caenorhabditis japonica</name>
    <dbReference type="NCBI Taxonomy" id="281687"/>
    <lineage>
        <taxon>Eukaryota</taxon>
        <taxon>Metazoa</taxon>
        <taxon>Ecdysozoa</taxon>
        <taxon>Nematoda</taxon>
        <taxon>Chromadorea</taxon>
        <taxon>Rhabditida</taxon>
        <taxon>Rhabditina</taxon>
        <taxon>Rhabditomorpha</taxon>
        <taxon>Rhabditoidea</taxon>
        <taxon>Rhabditidae</taxon>
        <taxon>Peloderinae</taxon>
        <taxon>Caenorhabditis</taxon>
    </lineage>
</organism>